<dbReference type="PANTHER" id="PTHR33408">
    <property type="entry name" value="TRANSPOSASE"/>
    <property type="match status" value="1"/>
</dbReference>
<dbReference type="Proteomes" id="UP001500238">
    <property type="component" value="Unassembled WGS sequence"/>
</dbReference>
<feature type="domain" description="Transposase DDE" evidence="1">
    <location>
        <begin position="7"/>
        <end position="99"/>
    </location>
</feature>
<name>A0ABP3SWS4_9SPHN</name>
<dbReference type="Pfam" id="PF13751">
    <property type="entry name" value="DDE_Tnp_1_6"/>
    <property type="match status" value="1"/>
</dbReference>
<evidence type="ECO:0000259" key="1">
    <source>
        <dbReference type="Pfam" id="PF13751"/>
    </source>
</evidence>
<proteinExistence type="predicted"/>
<gene>
    <name evidence="2" type="ORF">GCM10009102_16550</name>
</gene>
<organism evidence="2 3">
    <name type="scientific">Sphingomonas insulae</name>
    <dbReference type="NCBI Taxonomy" id="424800"/>
    <lineage>
        <taxon>Bacteria</taxon>
        <taxon>Pseudomonadati</taxon>
        <taxon>Pseudomonadota</taxon>
        <taxon>Alphaproteobacteria</taxon>
        <taxon>Sphingomonadales</taxon>
        <taxon>Sphingomonadaceae</taxon>
        <taxon>Sphingomonas</taxon>
    </lineage>
</organism>
<accession>A0ABP3SWS4</accession>
<evidence type="ECO:0000313" key="2">
    <source>
        <dbReference type="EMBL" id="GAA0667233.1"/>
    </source>
</evidence>
<sequence>MRVYRSRPADCTACEPKPQCTIGPKRGVTRLVSEEARDTVRALAGTDAYVHARRRRQRIERVFGHLKRNLGLRTLKLRGLSGAAEKFTMAAAAYNLQLLARQAAPA</sequence>
<protein>
    <recommendedName>
        <fullName evidence="1">Transposase DDE domain-containing protein</fullName>
    </recommendedName>
</protein>
<keyword evidence="3" id="KW-1185">Reference proteome</keyword>
<dbReference type="EMBL" id="BAAAES010000008">
    <property type="protein sequence ID" value="GAA0667233.1"/>
    <property type="molecule type" value="Genomic_DNA"/>
</dbReference>
<comment type="caution">
    <text evidence="2">The sequence shown here is derived from an EMBL/GenBank/DDBJ whole genome shotgun (WGS) entry which is preliminary data.</text>
</comment>
<dbReference type="PANTHER" id="PTHR33408:SF2">
    <property type="entry name" value="TRANSPOSASE DDE DOMAIN-CONTAINING PROTEIN"/>
    <property type="match status" value="1"/>
</dbReference>
<dbReference type="InterPro" id="IPR025668">
    <property type="entry name" value="Tnp_DDE_dom"/>
</dbReference>
<evidence type="ECO:0000313" key="3">
    <source>
        <dbReference type="Proteomes" id="UP001500238"/>
    </source>
</evidence>
<reference evidence="3" key="1">
    <citation type="journal article" date="2019" name="Int. J. Syst. Evol. Microbiol.">
        <title>The Global Catalogue of Microorganisms (GCM) 10K type strain sequencing project: providing services to taxonomists for standard genome sequencing and annotation.</title>
        <authorList>
            <consortium name="The Broad Institute Genomics Platform"/>
            <consortium name="The Broad Institute Genome Sequencing Center for Infectious Disease"/>
            <person name="Wu L."/>
            <person name="Ma J."/>
        </authorList>
    </citation>
    <scope>NUCLEOTIDE SEQUENCE [LARGE SCALE GENOMIC DNA]</scope>
    <source>
        <strain evidence="3">JCM 14603</strain>
    </source>
</reference>